<dbReference type="PANTHER" id="PTHR19959:SF119">
    <property type="entry name" value="FUNGAL LIPASE-LIKE DOMAIN-CONTAINING PROTEIN"/>
    <property type="match status" value="1"/>
</dbReference>
<proteinExistence type="predicted"/>
<dbReference type="Gene3D" id="1.25.40.10">
    <property type="entry name" value="Tetratricopeptide repeat domain"/>
    <property type="match status" value="3"/>
</dbReference>
<dbReference type="OrthoDB" id="9991317at2759"/>
<keyword evidence="4" id="KW-1185">Reference proteome</keyword>
<dbReference type="EMBL" id="KL142425">
    <property type="protein sequence ID" value="KDR66276.1"/>
    <property type="molecule type" value="Genomic_DNA"/>
</dbReference>
<dbReference type="SUPFAM" id="SSF48452">
    <property type="entry name" value="TPR-like"/>
    <property type="match status" value="2"/>
</dbReference>
<evidence type="ECO:0000313" key="3">
    <source>
        <dbReference type="EMBL" id="KDR66276.1"/>
    </source>
</evidence>
<feature type="region of interest" description="Disordered" evidence="1">
    <location>
        <begin position="158"/>
        <end position="178"/>
    </location>
</feature>
<evidence type="ECO:0000313" key="4">
    <source>
        <dbReference type="Proteomes" id="UP000027222"/>
    </source>
</evidence>
<gene>
    <name evidence="3" type="ORF">GALMADRAFT_148025</name>
</gene>
<evidence type="ECO:0000256" key="1">
    <source>
        <dbReference type="SAM" id="MobiDB-lite"/>
    </source>
</evidence>
<organism evidence="3 4">
    <name type="scientific">Galerina marginata (strain CBS 339.88)</name>
    <dbReference type="NCBI Taxonomy" id="685588"/>
    <lineage>
        <taxon>Eukaryota</taxon>
        <taxon>Fungi</taxon>
        <taxon>Dikarya</taxon>
        <taxon>Basidiomycota</taxon>
        <taxon>Agaricomycotina</taxon>
        <taxon>Agaricomycetes</taxon>
        <taxon>Agaricomycetidae</taxon>
        <taxon>Agaricales</taxon>
        <taxon>Agaricineae</taxon>
        <taxon>Strophariaceae</taxon>
        <taxon>Galerina</taxon>
    </lineage>
</organism>
<dbReference type="PANTHER" id="PTHR19959">
    <property type="entry name" value="KINESIN LIGHT CHAIN"/>
    <property type="match status" value="1"/>
</dbReference>
<dbReference type="HOGENOM" id="CLU_001305_0_3_1"/>
<dbReference type="InterPro" id="IPR024983">
    <property type="entry name" value="CHAT_dom"/>
</dbReference>
<dbReference type="SUPFAM" id="SSF81901">
    <property type="entry name" value="HCP-like"/>
    <property type="match status" value="2"/>
</dbReference>
<protein>
    <recommendedName>
        <fullName evidence="2">CHAT domain-containing protein</fullName>
    </recommendedName>
</protein>
<feature type="compositionally biased region" description="Acidic residues" evidence="1">
    <location>
        <begin position="161"/>
        <end position="178"/>
    </location>
</feature>
<name>A0A067S638_GALM3</name>
<dbReference type="InterPro" id="IPR011990">
    <property type="entry name" value="TPR-like_helical_dom_sf"/>
</dbReference>
<sequence length="1516" mass="166545">MADPDPIIPIALALQSSKSDIADILGKIYLEDIVIELSSVDPKAPIPSILDVKLLHSESETVYSLAVDKISSNQWRHDGIFNVTGDLTFVAKWHESGNSKRVHIAQAELEDVLNNPEGQRSIVWEFEGGSEHFSLKLSCEIRAVQSEKEIAREEIAKEEIVSEEGDQENENDGQLTDDPEGIMAIALELPDDTEDNMKAQLLNLCGDQFFERFRQTRAESDLNASVRAYDLAIQLMPAEDPTAADFQYNSAGAYGERFTLVGELSDLETATSKFQLSVDGTGDDNPVLPARLHTLANYYQIRFNETGHATDISDAIASQLRAVSLTSDEHAGMVKRLSNLGVYYRARFNLTGDLNDIVEAISSQQKALDLVSLEDPDRPTILSTLTASYEARFDRTGDLSDGSKALSYTKECIDLTEEGDVDMPARLSTLGNIYQARFGQTGDLADISDAIATQKRAIQLTPQDHEAMSIRLNNLGISFQARFEHTADLSDILEAISFQQKAIDLTPNNSSNIPSMLNNLGISYRELFNRTGALDDISKAISSQKEAIRLTPEGRMDLPRWLSNVGSSQSARFGRTGDLADISEAITSQQKAVDLTPEGHIERPTMLSNLSGSHHARFHRIGDMTDLAKAVVFQQESINLTPIGHVERPRRLSNLGSLYEVRFERTGRFADISEAIASHQKAVDLTPSGNAELPRRLAGLGSAYDNRFNHTKDLRDISEAISYLQNAVLLTPDSDIALPQRLSNLGASYRARFERTSDVADVSEAIAYQQQAVDRTPTGHASLPSFLNNVGISYQARFEYSGDALDISAAILHFQKSTQLTPDGDANLPDRLANLANAYQTHFNLTGDLTEINEAIASHQKAIDLTPKDDDIMPVRLSNIGVAYQARFGHTEDLTDIAKAISSQQKALDLSLQGHSRLPIILGNLGLSYGSRFEYTRDEKDGLAAANNHRLAATYPTGIPSIKLIAARRWAETAHKVDPSQVLTAYATAINLMSLVVGLDQTIQKRHTNLPDISDVSSSAAAAAFELDELSAAVELLEEGRCLVWNQLNNLRTPFDALRAYDPALADVLLKVSSALEFAGSRLDTGRPAPGTGLAQKMKLQDQVSIHIKLAQEWERLLAKVREIPNFQDFLRPPTCSTMMQRLPKSGIVVLINIHRQRCDALGLVAGKDKPIAIRLPDFSYGKAEMLRSDLQAHLRASGVRVRGARPSTRGMRFEQKSGIRAILAQLWVQVVKPILDALGYSEPPLDLLRIWWCATGPLAFLPIHAAGIYGGPKTTISSTLSEFAISSYTPTVRALVDRVPHDTKPSQQELGLFLVSQPNTPNLAPIPKTKNEVQAIQRLIKDCDFPVLCLEGAAATVDEVIKNMETHSSIHFACHASQNTSDPLKSGFALQDGHLELSTIIQKRLASDLAFLSACQTSTGDEKLSEEAVHLAAGMLAAGYRGVVATMWSIQDKYGPEIAEDFYTKLTEDKKTLSGEKASQALHYATLQLRQRLMKSETDIESSLLAWVPYVHFGL</sequence>
<dbReference type="Proteomes" id="UP000027222">
    <property type="component" value="Unassembled WGS sequence"/>
</dbReference>
<dbReference type="STRING" id="685588.A0A067S638"/>
<accession>A0A067S638</accession>
<dbReference type="Pfam" id="PF12770">
    <property type="entry name" value="CHAT"/>
    <property type="match status" value="1"/>
</dbReference>
<reference evidence="4" key="1">
    <citation type="journal article" date="2014" name="Proc. Natl. Acad. Sci. U.S.A.">
        <title>Extensive sampling of basidiomycete genomes demonstrates inadequacy of the white-rot/brown-rot paradigm for wood decay fungi.</title>
        <authorList>
            <person name="Riley R."/>
            <person name="Salamov A.A."/>
            <person name="Brown D.W."/>
            <person name="Nagy L.G."/>
            <person name="Floudas D."/>
            <person name="Held B.W."/>
            <person name="Levasseur A."/>
            <person name="Lombard V."/>
            <person name="Morin E."/>
            <person name="Otillar R."/>
            <person name="Lindquist E.A."/>
            <person name="Sun H."/>
            <person name="LaButti K.M."/>
            <person name="Schmutz J."/>
            <person name="Jabbour D."/>
            <person name="Luo H."/>
            <person name="Baker S.E."/>
            <person name="Pisabarro A.G."/>
            <person name="Walton J.D."/>
            <person name="Blanchette R.A."/>
            <person name="Henrissat B."/>
            <person name="Martin F."/>
            <person name="Cullen D."/>
            <person name="Hibbett D.S."/>
            <person name="Grigoriev I.V."/>
        </authorList>
    </citation>
    <scope>NUCLEOTIDE SEQUENCE [LARGE SCALE GENOMIC DNA]</scope>
    <source>
        <strain evidence="4">CBS 339.88</strain>
    </source>
</reference>
<evidence type="ECO:0000259" key="2">
    <source>
        <dbReference type="Pfam" id="PF12770"/>
    </source>
</evidence>
<feature type="domain" description="CHAT" evidence="2">
    <location>
        <begin position="1222"/>
        <end position="1515"/>
    </location>
</feature>